<dbReference type="EMBL" id="VYQA01000001">
    <property type="protein sequence ID" value="KAA9033580.1"/>
    <property type="molecule type" value="Genomic_DNA"/>
</dbReference>
<reference evidence="5 6" key="1">
    <citation type="submission" date="2019-09" db="EMBL/GenBank/DDBJ databases">
        <authorList>
            <person name="Feng G."/>
        </authorList>
    </citation>
    <scope>NUCLEOTIDE SEQUENCE [LARGE SCALE GENOMIC DNA]</scope>
    <source>
        <strain evidence="4 5">KACC 19283</strain>
        <strain evidence="3 6">KACC 19284</strain>
    </source>
</reference>
<evidence type="ECO:0000313" key="3">
    <source>
        <dbReference type="EMBL" id="KAA9021219.1"/>
    </source>
</evidence>
<dbReference type="EMBL" id="VYQB01000001">
    <property type="protein sequence ID" value="KAA9021219.1"/>
    <property type="molecule type" value="Genomic_DNA"/>
</dbReference>
<name>A0A5J5IAX6_9SPHN</name>
<dbReference type="Gene3D" id="3.40.50.880">
    <property type="match status" value="1"/>
</dbReference>
<feature type="signal peptide" evidence="1">
    <location>
        <begin position="1"/>
        <end position="22"/>
    </location>
</feature>
<organism evidence="4 5">
    <name type="scientific">Sphingobium limneticum</name>
    <dbReference type="NCBI Taxonomy" id="1007511"/>
    <lineage>
        <taxon>Bacteria</taxon>
        <taxon>Pseudomonadati</taxon>
        <taxon>Pseudomonadota</taxon>
        <taxon>Alphaproteobacteria</taxon>
        <taxon>Sphingomonadales</taxon>
        <taxon>Sphingomonadaceae</taxon>
        <taxon>Sphingobium</taxon>
    </lineage>
</organism>
<dbReference type="AlphaFoldDB" id="A0A5J5IAX6"/>
<dbReference type="InterPro" id="IPR029062">
    <property type="entry name" value="Class_I_gatase-like"/>
</dbReference>
<dbReference type="Pfam" id="PF06283">
    <property type="entry name" value="ThuA"/>
    <property type="match status" value="1"/>
</dbReference>
<keyword evidence="6" id="KW-1185">Reference proteome</keyword>
<dbReference type="InterPro" id="IPR029010">
    <property type="entry name" value="ThuA-like"/>
</dbReference>
<evidence type="ECO:0000313" key="6">
    <source>
        <dbReference type="Proteomes" id="UP000326364"/>
    </source>
</evidence>
<accession>A0A5J5IAX6</accession>
<evidence type="ECO:0000256" key="1">
    <source>
        <dbReference type="SAM" id="SignalP"/>
    </source>
</evidence>
<sequence>MKNALAVGAALMLALLPAAVSAKPVTDCALRDAPFSTESPIVDLLLSPAAKAILETDAPDIFTALPPRFFSTKAPTFAAILNLKALAKMKNLPADKMTALDAKLRALPVTAADKVARCARYDDDRPTITLPKGKPRLLIFEKINGFRDGPSVDAARAAFQVMAQRKGWAVVVSDKGGVMTPALLRQFDAIIWNNVSGDVLTLAQRAAFKSYIEQGGGYVAVHGSSGDPSTFWPWYVDTLVGTQFAGHPMDPQFQDAKVVVEGRSHPIAAGLPDQWVMNDEWYSFTANPRPGSAVIATLDEGSYKPGALAMGDHPIAWTRCVGKGRVFYSGIGHRPATYADPHYVTMLENAVAWAASRRSACPALTPPAG</sequence>
<proteinExistence type="predicted"/>
<dbReference type="Proteomes" id="UP000325933">
    <property type="component" value="Unassembled WGS sequence"/>
</dbReference>
<evidence type="ECO:0000259" key="2">
    <source>
        <dbReference type="Pfam" id="PF06283"/>
    </source>
</evidence>
<keyword evidence="1" id="KW-0732">Signal</keyword>
<feature type="chain" id="PRO_5023870434" evidence="1">
    <location>
        <begin position="23"/>
        <end position="369"/>
    </location>
</feature>
<dbReference type="Proteomes" id="UP000326364">
    <property type="component" value="Unassembled WGS sequence"/>
</dbReference>
<comment type="caution">
    <text evidence="4">The sequence shown here is derived from an EMBL/GenBank/DDBJ whole genome shotgun (WGS) entry which is preliminary data.</text>
</comment>
<evidence type="ECO:0000313" key="4">
    <source>
        <dbReference type="EMBL" id="KAA9033580.1"/>
    </source>
</evidence>
<dbReference type="RefSeq" id="WP_120253052.1">
    <property type="nucleotide sequence ID" value="NZ_VYPZ01000001.1"/>
</dbReference>
<feature type="domain" description="ThuA-like" evidence="2">
    <location>
        <begin position="136"/>
        <end position="354"/>
    </location>
</feature>
<protein>
    <submittedName>
        <fullName evidence="4">ThuA domain-containing protein</fullName>
    </submittedName>
</protein>
<evidence type="ECO:0000313" key="5">
    <source>
        <dbReference type="Proteomes" id="UP000325933"/>
    </source>
</evidence>
<dbReference type="SUPFAM" id="SSF52317">
    <property type="entry name" value="Class I glutamine amidotransferase-like"/>
    <property type="match status" value="1"/>
</dbReference>
<gene>
    <name evidence="4" type="ORF">F4U95_00450</name>
    <name evidence="3" type="ORF">F4U96_00450</name>
</gene>
<dbReference type="PANTHER" id="PTHR40469">
    <property type="entry name" value="SECRETED GLYCOSYL HYDROLASE"/>
    <property type="match status" value="1"/>
</dbReference>
<dbReference type="PANTHER" id="PTHR40469:SF2">
    <property type="entry name" value="GALACTOSE-BINDING DOMAIN-LIKE SUPERFAMILY PROTEIN"/>
    <property type="match status" value="1"/>
</dbReference>